<sequence length="74" mass="8376">MVLTQTKEPALVETRKRWFPNTCGVCKHFYPAGLDEPDDPPFCALDSRTVAIYQVCGDWQRYHGEALTTTTNGK</sequence>
<comment type="caution">
    <text evidence="1">The sequence shown here is derived from an EMBL/GenBank/DDBJ whole genome shotgun (WGS) entry which is preliminary data.</text>
</comment>
<gene>
    <name evidence="1" type="ORF">LCGC14_0538810</name>
</gene>
<organism evidence="1">
    <name type="scientific">marine sediment metagenome</name>
    <dbReference type="NCBI Taxonomy" id="412755"/>
    <lineage>
        <taxon>unclassified sequences</taxon>
        <taxon>metagenomes</taxon>
        <taxon>ecological metagenomes</taxon>
    </lineage>
</organism>
<proteinExistence type="predicted"/>
<dbReference type="EMBL" id="LAZR01000715">
    <property type="protein sequence ID" value="KKN59791.1"/>
    <property type="molecule type" value="Genomic_DNA"/>
</dbReference>
<dbReference type="AlphaFoldDB" id="A0A0F9UF02"/>
<protein>
    <submittedName>
        <fullName evidence="1">Uncharacterized protein</fullName>
    </submittedName>
</protein>
<evidence type="ECO:0000313" key="1">
    <source>
        <dbReference type="EMBL" id="KKN59791.1"/>
    </source>
</evidence>
<accession>A0A0F9UF02</accession>
<reference evidence="1" key="1">
    <citation type="journal article" date="2015" name="Nature">
        <title>Complex archaea that bridge the gap between prokaryotes and eukaryotes.</title>
        <authorList>
            <person name="Spang A."/>
            <person name="Saw J.H."/>
            <person name="Jorgensen S.L."/>
            <person name="Zaremba-Niedzwiedzka K."/>
            <person name="Martijn J."/>
            <person name="Lind A.E."/>
            <person name="van Eijk R."/>
            <person name="Schleper C."/>
            <person name="Guy L."/>
            <person name="Ettema T.J."/>
        </authorList>
    </citation>
    <scope>NUCLEOTIDE SEQUENCE</scope>
</reference>
<name>A0A0F9UF02_9ZZZZ</name>